<keyword evidence="10" id="KW-1185">Reference proteome</keyword>
<keyword evidence="3 7" id="KW-0812">Transmembrane</keyword>
<evidence type="ECO:0000256" key="1">
    <source>
        <dbReference type="ARBA" id="ARBA00004141"/>
    </source>
</evidence>
<reference evidence="9" key="1">
    <citation type="journal article" date="2023" name="G3 (Bethesda)">
        <title>Whole genome assembly and annotation of the endangered Caribbean coral Acropora cervicornis.</title>
        <authorList>
            <person name="Selwyn J.D."/>
            <person name="Vollmer S.V."/>
        </authorList>
    </citation>
    <scope>NUCLEOTIDE SEQUENCE</scope>
    <source>
        <strain evidence="9">K2</strain>
    </source>
</reference>
<keyword evidence="5 7" id="KW-0472">Membrane</keyword>
<evidence type="ECO:0000259" key="8">
    <source>
        <dbReference type="Pfam" id="PF10520"/>
    </source>
</evidence>
<name>A0AAD9Q4W1_ACRCE</name>
<proteinExistence type="inferred from homology"/>
<feature type="region of interest" description="Disordered" evidence="6">
    <location>
        <begin position="1"/>
        <end position="28"/>
    </location>
</feature>
<sequence>MTFEDDKTNSGDHSILNRPNELSTSENTTGKAVRAQILAGGYTKEKRCLEIFCVVSYSVLSCIVLFFLCKNFKLGEIQSILFAVADTWGSVSIPIIGKAFIRPFREHHVDPTAITRHDIIETNGDNCMLTLPALFSLSYRYLTLDQEAIEASYGTDCFIFSLAVFVTLTNQIHKWSHTYFGLPLWVQKLQDWRIILPRKHHRIHHVSPHETYFCITTGWLNYPLELIKFWPCLECIIEKITGAKPRSDDFKWLGKSE</sequence>
<feature type="domain" description="Lipid desaturase" evidence="8">
    <location>
        <begin position="84"/>
        <end position="248"/>
    </location>
</feature>
<reference evidence="9" key="2">
    <citation type="journal article" date="2023" name="Science">
        <title>Genomic signatures of disease resistance in endangered staghorn corals.</title>
        <authorList>
            <person name="Vollmer S.V."/>
            <person name="Selwyn J.D."/>
            <person name="Despard B.A."/>
            <person name="Roesel C.L."/>
        </authorList>
    </citation>
    <scope>NUCLEOTIDE SEQUENCE</scope>
    <source>
        <strain evidence="9">K2</strain>
    </source>
</reference>
<dbReference type="PANTHER" id="PTHR48177:SF1">
    <property type="entry name" value="PLASMANYLETHANOLAMINE DESATURASE 1"/>
    <property type="match status" value="1"/>
</dbReference>
<protein>
    <submittedName>
        <fullName evidence="9">Plasmanylethanolamine desaturase</fullName>
    </submittedName>
</protein>
<comment type="subcellular location">
    <subcellularLocation>
        <location evidence="1">Membrane</location>
        <topology evidence="1">Multi-pass membrane protein</topology>
    </subcellularLocation>
</comment>
<dbReference type="GO" id="GO:0016020">
    <property type="term" value="C:membrane"/>
    <property type="evidence" value="ECO:0007669"/>
    <property type="project" value="UniProtKB-SubCell"/>
</dbReference>
<evidence type="ECO:0000256" key="4">
    <source>
        <dbReference type="ARBA" id="ARBA00022989"/>
    </source>
</evidence>
<evidence type="ECO:0000256" key="6">
    <source>
        <dbReference type="SAM" id="MobiDB-lite"/>
    </source>
</evidence>
<accession>A0AAD9Q4W1</accession>
<evidence type="ECO:0000313" key="9">
    <source>
        <dbReference type="EMBL" id="KAK2554698.1"/>
    </source>
</evidence>
<dbReference type="Pfam" id="PF10520">
    <property type="entry name" value="Lipid_desat"/>
    <property type="match status" value="1"/>
</dbReference>
<dbReference type="InterPro" id="IPR019547">
    <property type="entry name" value="Lipid_desat"/>
</dbReference>
<dbReference type="EMBL" id="JARQWQ010000067">
    <property type="protein sequence ID" value="KAK2554698.1"/>
    <property type="molecule type" value="Genomic_DNA"/>
</dbReference>
<feature type="compositionally biased region" description="Basic and acidic residues" evidence="6">
    <location>
        <begin position="1"/>
        <end position="10"/>
    </location>
</feature>
<feature type="transmembrane region" description="Helical" evidence="7">
    <location>
        <begin position="48"/>
        <end position="68"/>
    </location>
</feature>
<dbReference type="GO" id="GO:0016491">
    <property type="term" value="F:oxidoreductase activity"/>
    <property type="evidence" value="ECO:0007669"/>
    <property type="project" value="TreeGrafter"/>
</dbReference>
<keyword evidence="4 7" id="KW-1133">Transmembrane helix</keyword>
<dbReference type="PANTHER" id="PTHR48177">
    <property type="entry name" value="TRANSMEMBRANE PROTEIN 189"/>
    <property type="match status" value="1"/>
</dbReference>
<evidence type="ECO:0000256" key="7">
    <source>
        <dbReference type="SAM" id="Phobius"/>
    </source>
</evidence>
<evidence type="ECO:0000256" key="5">
    <source>
        <dbReference type="ARBA" id="ARBA00023136"/>
    </source>
</evidence>
<evidence type="ECO:0000256" key="2">
    <source>
        <dbReference type="ARBA" id="ARBA00007620"/>
    </source>
</evidence>
<evidence type="ECO:0000256" key="3">
    <source>
        <dbReference type="ARBA" id="ARBA00022692"/>
    </source>
</evidence>
<comment type="similarity">
    <text evidence="2">Belongs to the fatty acid desaturase CarF family.</text>
</comment>
<gene>
    <name evidence="9" type="ORF">P5673_023653</name>
</gene>
<dbReference type="InterPro" id="IPR052601">
    <property type="entry name" value="Plasmalogen_desaturase"/>
</dbReference>
<dbReference type="AlphaFoldDB" id="A0AAD9Q4W1"/>
<evidence type="ECO:0000313" key="10">
    <source>
        <dbReference type="Proteomes" id="UP001249851"/>
    </source>
</evidence>
<organism evidence="9 10">
    <name type="scientific">Acropora cervicornis</name>
    <name type="common">Staghorn coral</name>
    <dbReference type="NCBI Taxonomy" id="6130"/>
    <lineage>
        <taxon>Eukaryota</taxon>
        <taxon>Metazoa</taxon>
        <taxon>Cnidaria</taxon>
        <taxon>Anthozoa</taxon>
        <taxon>Hexacorallia</taxon>
        <taxon>Scleractinia</taxon>
        <taxon>Astrocoeniina</taxon>
        <taxon>Acroporidae</taxon>
        <taxon>Acropora</taxon>
    </lineage>
</organism>
<dbReference type="Proteomes" id="UP001249851">
    <property type="component" value="Unassembled WGS sequence"/>
</dbReference>
<comment type="caution">
    <text evidence="9">The sequence shown here is derived from an EMBL/GenBank/DDBJ whole genome shotgun (WGS) entry which is preliminary data.</text>
</comment>